<protein>
    <submittedName>
        <fullName evidence="2">Os06g0343500 protein</fullName>
    </submittedName>
</protein>
<dbReference type="AlphaFoldDB" id="A0A2P5EEK7"/>
<proteinExistence type="predicted"/>
<keyword evidence="3" id="KW-1185">Reference proteome</keyword>
<dbReference type="EMBL" id="JXTC01000170">
    <property type="protein sequence ID" value="PON83987.1"/>
    <property type="molecule type" value="Genomic_DNA"/>
</dbReference>
<accession>A0A2P5EEK7</accession>
<sequence>MIPVYWTMLWKFEYQYPCFQEATSFENEAQDDPPLVQASIAIAFTARLLSRRPFPSSDSESINSLTLFSNSSALTNSSLIEDDDTFSIGVASFISSTKTTLFMRCSAYNGHAAIGTPQVTASSTEFHPQCVTNPPIDSWLRMADCGAHDFTTTPLSLVLSRNPSGSSTSKSGSVLEFSGLFTTHKNLWLLFSNPMAISFSCNSENEPLLPKHKNTTLRCGCESNHAKQSKDTSLKPTALSLASTMNGPTR</sequence>
<dbReference type="Proteomes" id="UP000237000">
    <property type="component" value="Unassembled WGS sequence"/>
</dbReference>
<gene>
    <name evidence="2" type="ORF">TorRG33x02_202810</name>
</gene>
<evidence type="ECO:0000313" key="3">
    <source>
        <dbReference type="Proteomes" id="UP000237000"/>
    </source>
</evidence>
<reference evidence="3" key="1">
    <citation type="submission" date="2016-06" db="EMBL/GenBank/DDBJ databases">
        <title>Parallel loss of symbiosis genes in relatives of nitrogen-fixing non-legume Parasponia.</title>
        <authorList>
            <person name="Van Velzen R."/>
            <person name="Holmer R."/>
            <person name="Bu F."/>
            <person name="Rutten L."/>
            <person name="Van Zeijl A."/>
            <person name="Liu W."/>
            <person name="Santuari L."/>
            <person name="Cao Q."/>
            <person name="Sharma T."/>
            <person name="Shen D."/>
            <person name="Roswanjaya Y."/>
            <person name="Wardhani T."/>
            <person name="Kalhor M.S."/>
            <person name="Jansen J."/>
            <person name="Van den Hoogen J."/>
            <person name="Gungor B."/>
            <person name="Hartog M."/>
            <person name="Hontelez J."/>
            <person name="Verver J."/>
            <person name="Yang W.-C."/>
            <person name="Schijlen E."/>
            <person name="Repin R."/>
            <person name="Schilthuizen M."/>
            <person name="Schranz E."/>
            <person name="Heidstra R."/>
            <person name="Miyata K."/>
            <person name="Fedorova E."/>
            <person name="Kohlen W."/>
            <person name="Bisseling T."/>
            <person name="Smit S."/>
            <person name="Geurts R."/>
        </authorList>
    </citation>
    <scope>NUCLEOTIDE SEQUENCE [LARGE SCALE GENOMIC DNA]</scope>
    <source>
        <strain evidence="3">cv. RG33-2</strain>
    </source>
</reference>
<dbReference type="InParanoid" id="A0A2P5EEK7"/>
<comment type="caution">
    <text evidence="2">The sequence shown here is derived from an EMBL/GenBank/DDBJ whole genome shotgun (WGS) entry which is preliminary data.</text>
</comment>
<name>A0A2P5EEK7_TREOI</name>
<feature type="region of interest" description="Disordered" evidence="1">
    <location>
        <begin position="227"/>
        <end position="250"/>
    </location>
</feature>
<dbReference type="OrthoDB" id="1751340at2759"/>
<feature type="compositionally biased region" description="Polar residues" evidence="1">
    <location>
        <begin position="240"/>
        <end position="250"/>
    </location>
</feature>
<evidence type="ECO:0000313" key="2">
    <source>
        <dbReference type="EMBL" id="PON83987.1"/>
    </source>
</evidence>
<evidence type="ECO:0000256" key="1">
    <source>
        <dbReference type="SAM" id="MobiDB-lite"/>
    </source>
</evidence>
<organism evidence="2 3">
    <name type="scientific">Trema orientale</name>
    <name type="common">Charcoal tree</name>
    <name type="synonym">Celtis orientalis</name>
    <dbReference type="NCBI Taxonomy" id="63057"/>
    <lineage>
        <taxon>Eukaryota</taxon>
        <taxon>Viridiplantae</taxon>
        <taxon>Streptophyta</taxon>
        <taxon>Embryophyta</taxon>
        <taxon>Tracheophyta</taxon>
        <taxon>Spermatophyta</taxon>
        <taxon>Magnoliopsida</taxon>
        <taxon>eudicotyledons</taxon>
        <taxon>Gunneridae</taxon>
        <taxon>Pentapetalae</taxon>
        <taxon>rosids</taxon>
        <taxon>fabids</taxon>
        <taxon>Rosales</taxon>
        <taxon>Cannabaceae</taxon>
        <taxon>Trema</taxon>
    </lineage>
</organism>